<name>A0A1D2VNS5_9ASCO</name>
<protein>
    <recommendedName>
        <fullName evidence="3">Velvet domain-containing protein</fullName>
    </recommendedName>
</protein>
<dbReference type="InterPro" id="IPR038491">
    <property type="entry name" value="Velvet_dom_sf"/>
</dbReference>
<accession>A0A1D2VNS5</accession>
<evidence type="ECO:0008006" key="3">
    <source>
        <dbReference type="Google" id="ProtNLM"/>
    </source>
</evidence>
<evidence type="ECO:0000313" key="1">
    <source>
        <dbReference type="EMBL" id="ODV63272.1"/>
    </source>
</evidence>
<dbReference type="InParanoid" id="A0A1D2VNS5"/>
<proteinExistence type="predicted"/>
<keyword evidence="2" id="KW-1185">Reference proteome</keyword>
<dbReference type="RefSeq" id="XP_020049579.1">
    <property type="nucleotide sequence ID" value="XM_020191381.1"/>
</dbReference>
<evidence type="ECO:0000313" key="2">
    <source>
        <dbReference type="Proteomes" id="UP000095038"/>
    </source>
</evidence>
<dbReference type="EMBL" id="KV454475">
    <property type="protein sequence ID" value="ODV63272.1"/>
    <property type="molecule type" value="Genomic_DNA"/>
</dbReference>
<dbReference type="GeneID" id="30965017"/>
<reference evidence="2" key="1">
    <citation type="submission" date="2016-05" db="EMBL/GenBank/DDBJ databases">
        <title>Comparative genomics of biotechnologically important yeasts.</title>
        <authorList>
            <consortium name="DOE Joint Genome Institute"/>
            <person name="Riley R."/>
            <person name="Haridas S."/>
            <person name="Wolfe K.H."/>
            <person name="Lopes M.R."/>
            <person name="Hittinger C.T."/>
            <person name="Goker M."/>
            <person name="Salamov A."/>
            <person name="Wisecaver J."/>
            <person name="Long T.M."/>
            <person name="Aerts A.L."/>
            <person name="Barry K."/>
            <person name="Choi C."/>
            <person name="Clum A."/>
            <person name="Coughlan A.Y."/>
            <person name="Deshpande S."/>
            <person name="Douglass A.P."/>
            <person name="Hanson S.J."/>
            <person name="Klenk H.-P."/>
            <person name="Labutti K."/>
            <person name="Lapidus A."/>
            <person name="Lindquist E."/>
            <person name="Lipzen A."/>
            <person name="Meier-Kolthoff J.P."/>
            <person name="Ohm R.A."/>
            <person name="Otillar R.P."/>
            <person name="Pangilinan J."/>
            <person name="Peng Y."/>
            <person name="Rokas A."/>
            <person name="Rosa C.A."/>
            <person name="Scheuner C."/>
            <person name="Sibirny A.A."/>
            <person name="Slot J.C."/>
            <person name="Stielow J.B."/>
            <person name="Sun H."/>
            <person name="Kurtzman C.P."/>
            <person name="Blackwell M."/>
            <person name="Grigoriev I.V."/>
            <person name="Jeffries T.W."/>
        </authorList>
    </citation>
    <scope>NUCLEOTIDE SEQUENCE [LARGE SCALE GENOMIC DNA]</scope>
    <source>
        <strain evidence="2">DSM 1968</strain>
    </source>
</reference>
<organism evidence="1 2">
    <name type="scientific">Ascoidea rubescens DSM 1968</name>
    <dbReference type="NCBI Taxonomy" id="1344418"/>
    <lineage>
        <taxon>Eukaryota</taxon>
        <taxon>Fungi</taxon>
        <taxon>Dikarya</taxon>
        <taxon>Ascomycota</taxon>
        <taxon>Saccharomycotina</taxon>
        <taxon>Saccharomycetes</taxon>
        <taxon>Ascoideaceae</taxon>
        <taxon>Ascoidea</taxon>
    </lineage>
</organism>
<dbReference type="Gene3D" id="2.60.40.3960">
    <property type="entry name" value="Velvet domain"/>
    <property type="match status" value="1"/>
</dbReference>
<dbReference type="Proteomes" id="UP000095038">
    <property type="component" value="Unassembled WGS sequence"/>
</dbReference>
<sequence length="417" mass="47196">MVKYTYELSLTQPDIGAKSYKEKGKISKRKFHPIVKLRVFNQTNQNITGVIDEKYIVLAKLKNTTQSAAMAPEALETYLRGNKSSTGTYEEENNEIIFAFPDLHLITVGVFIIEYQLYKSSNQLNTLNMEFIDNISKSIKFVTTRELYATEANNNAKTTIVKKRKRESIPTTNNQIQSQMVNQIPSRIQLPNHLPNQLSQDSISFPPLLQETLQNNKLLTSSFSNHQSSKSASDLAGLSRWNSFNSTKSSQSCCTSTQIPKLVYLEQNNAFYAQNQPLFLQSLSNIAYSPSSLISYNSVNDSFLNYTQMQQQQQQQQSMVQLNQVTGLANNEVLSAQPSNSNLTNSYIVTDPSAIYRNDNQQNVMRALSFNTLLGNETLNNINEQNIGRSLSNSRHGKALSENDYLYLLSNSKFYPF</sequence>
<dbReference type="AlphaFoldDB" id="A0A1D2VNS5"/>
<gene>
    <name evidence="1" type="ORF">ASCRUDRAFT_67394</name>
</gene>